<gene>
    <name evidence="6" type="primary">mshA</name>
    <name evidence="6" type="ORF">PbB2_03105</name>
</gene>
<feature type="domain" description="Glycosyltransferase subfamily 4-like N-terminal" evidence="5">
    <location>
        <begin position="26"/>
        <end position="181"/>
    </location>
</feature>
<sequence>MSPTDLPLPDLTNRTILQVVPEMATGGVERTTLEVAAAIIEAGGRALVFSAGGRLVPELDALGAKHILGPADSKNPWTVFVANAQRLQNLIACENVDLVHARSRAPAWSALRAARNTRTPFVTTYHGIYNSGSSLKRWYNSVMARGDLVIANSGFTRDHVIGEHGLSPDKIEVIYRGVDVAAFDPANVSEERVQALAERWQVPAKAAVPRLILPARLTGWKGQKVLIAAMGHLKQKGVVLDCLLVGDAQGRDGYRQELLDAATALGLEGHVHLVGHCNDMPAAFLLADCSVTPSIEPEAFGRTAAEAQAMGLPVIASDLGGARETVEHGVTGFLSPAGDAMALADQLSRLLALSPADRAAMGVRGAARVRALFTTRALQTATLALYRRLLGTMK</sequence>
<keyword evidence="2 6" id="KW-0328">Glycosyltransferase</keyword>
<evidence type="ECO:0000313" key="6">
    <source>
        <dbReference type="EMBL" id="GBF59405.1"/>
    </source>
</evidence>
<dbReference type="InterPro" id="IPR028098">
    <property type="entry name" value="Glyco_trans_4-like_N"/>
</dbReference>
<dbReference type="Pfam" id="PF13439">
    <property type="entry name" value="Glyco_transf_4"/>
    <property type="match status" value="1"/>
</dbReference>
<evidence type="ECO:0000259" key="4">
    <source>
        <dbReference type="Pfam" id="PF00534"/>
    </source>
</evidence>
<evidence type="ECO:0000256" key="1">
    <source>
        <dbReference type="ARBA" id="ARBA00009481"/>
    </source>
</evidence>
<dbReference type="RefSeq" id="WP_238165063.1">
    <property type="nucleotide sequence ID" value="NZ_BFBR01000014.1"/>
</dbReference>
<keyword evidence="7" id="KW-1185">Reference proteome</keyword>
<feature type="domain" description="Glycosyl transferase family 1" evidence="4">
    <location>
        <begin position="203"/>
        <end position="361"/>
    </location>
</feature>
<organism evidence="6 7">
    <name type="scientific">Candidatus Phycosocius bacilliformis</name>
    <dbReference type="NCBI Taxonomy" id="1445552"/>
    <lineage>
        <taxon>Bacteria</taxon>
        <taxon>Pseudomonadati</taxon>
        <taxon>Pseudomonadota</taxon>
        <taxon>Alphaproteobacteria</taxon>
        <taxon>Caulobacterales</taxon>
        <taxon>Caulobacterales incertae sedis</taxon>
        <taxon>Candidatus Phycosocius</taxon>
    </lineage>
</organism>
<dbReference type="Pfam" id="PF00534">
    <property type="entry name" value="Glycos_transf_1"/>
    <property type="match status" value="1"/>
</dbReference>
<name>A0A2P2EED3_9PROT</name>
<proteinExistence type="inferred from homology"/>
<comment type="similarity">
    <text evidence="1">Belongs to the glycosyltransferase group 1 family. Glycosyltransferase 4 subfamily.</text>
</comment>
<dbReference type="GO" id="GO:0102710">
    <property type="term" value="F:D-inositol-3-phosphate glycosyltransferase activity"/>
    <property type="evidence" value="ECO:0007669"/>
    <property type="project" value="UniProtKB-EC"/>
</dbReference>
<evidence type="ECO:0000313" key="7">
    <source>
        <dbReference type="Proteomes" id="UP000245086"/>
    </source>
</evidence>
<evidence type="ECO:0000256" key="2">
    <source>
        <dbReference type="ARBA" id="ARBA00022676"/>
    </source>
</evidence>
<accession>A0A2P2EED3</accession>
<reference evidence="6 7" key="1">
    <citation type="journal article" date="2018" name="Genome Announc.">
        <title>Draft Genome Sequence of "Candidatus Phycosocius bacilliformis," an Alphaproteobacterial Ectosymbiont of the Hydrocarbon-Producing Green Alga Botryococcus braunii.</title>
        <authorList>
            <person name="Tanabe Y."/>
            <person name="Yamaguchi H."/>
            <person name="Watanabe M.M."/>
        </authorList>
    </citation>
    <scope>NUCLEOTIDE SEQUENCE [LARGE SCALE GENOMIC DNA]</scope>
    <source>
        <strain evidence="6 7">BOTRYCO-2</strain>
    </source>
</reference>
<dbReference type="EMBL" id="BFBR01000014">
    <property type="protein sequence ID" value="GBF59405.1"/>
    <property type="molecule type" value="Genomic_DNA"/>
</dbReference>
<dbReference type="SUPFAM" id="SSF53756">
    <property type="entry name" value="UDP-Glycosyltransferase/glycogen phosphorylase"/>
    <property type="match status" value="1"/>
</dbReference>
<dbReference type="EC" id="2.4.1.250" evidence="6"/>
<keyword evidence="3 6" id="KW-0808">Transferase</keyword>
<dbReference type="CDD" id="cd03819">
    <property type="entry name" value="GT4_WavL-like"/>
    <property type="match status" value="1"/>
</dbReference>
<comment type="caution">
    <text evidence="6">The sequence shown here is derived from an EMBL/GenBank/DDBJ whole genome shotgun (WGS) entry which is preliminary data.</text>
</comment>
<protein>
    <submittedName>
        <fullName evidence="6">D-inositol 3-phosphate glycosyltransferase</fullName>
        <ecNumber evidence="6">2.4.1.250</ecNumber>
    </submittedName>
</protein>
<dbReference type="Gene3D" id="3.40.50.2000">
    <property type="entry name" value="Glycogen Phosphorylase B"/>
    <property type="match status" value="2"/>
</dbReference>
<evidence type="ECO:0000256" key="3">
    <source>
        <dbReference type="ARBA" id="ARBA00022679"/>
    </source>
</evidence>
<dbReference type="PANTHER" id="PTHR12526:SF640">
    <property type="entry name" value="COLANIC ACID BIOSYNTHESIS GLYCOSYLTRANSFERASE WCAL-RELATED"/>
    <property type="match status" value="1"/>
</dbReference>
<dbReference type="PANTHER" id="PTHR12526">
    <property type="entry name" value="GLYCOSYLTRANSFERASE"/>
    <property type="match status" value="1"/>
</dbReference>
<evidence type="ECO:0000259" key="5">
    <source>
        <dbReference type="Pfam" id="PF13439"/>
    </source>
</evidence>
<dbReference type="InterPro" id="IPR001296">
    <property type="entry name" value="Glyco_trans_1"/>
</dbReference>
<dbReference type="Proteomes" id="UP000245086">
    <property type="component" value="Unassembled WGS sequence"/>
</dbReference>
<dbReference type="AlphaFoldDB" id="A0A2P2EED3"/>